<protein>
    <submittedName>
        <fullName evidence="1">Uncharacterized protein</fullName>
    </submittedName>
</protein>
<keyword evidence="2" id="KW-1185">Reference proteome</keyword>
<organism evidence="1 2">
    <name type="scientific">Peronosclerospora sorghi</name>
    <dbReference type="NCBI Taxonomy" id="230839"/>
    <lineage>
        <taxon>Eukaryota</taxon>
        <taxon>Sar</taxon>
        <taxon>Stramenopiles</taxon>
        <taxon>Oomycota</taxon>
        <taxon>Peronosporomycetes</taxon>
        <taxon>Peronosporales</taxon>
        <taxon>Peronosporaceae</taxon>
        <taxon>Peronosclerospora</taxon>
    </lineage>
</organism>
<evidence type="ECO:0000313" key="2">
    <source>
        <dbReference type="Proteomes" id="UP001163321"/>
    </source>
</evidence>
<gene>
    <name evidence="1" type="ORF">PsorP6_003946</name>
</gene>
<reference evidence="1 2" key="1">
    <citation type="journal article" date="2022" name="bioRxiv">
        <title>The genome of the oomycete Peronosclerospora sorghi, a cosmopolitan pathogen of maize and sorghum, is inflated with dispersed pseudogenes.</title>
        <authorList>
            <person name="Fletcher K."/>
            <person name="Martin F."/>
            <person name="Isakeit T."/>
            <person name="Cavanaugh K."/>
            <person name="Magill C."/>
            <person name="Michelmore R."/>
        </authorList>
    </citation>
    <scope>NUCLEOTIDE SEQUENCE [LARGE SCALE GENOMIC DNA]</scope>
    <source>
        <strain evidence="1">P6</strain>
    </source>
</reference>
<comment type="caution">
    <text evidence="1">The sequence shown here is derived from an EMBL/GenBank/DDBJ whole genome shotgun (WGS) entry which is preliminary data.</text>
</comment>
<evidence type="ECO:0000313" key="1">
    <source>
        <dbReference type="EMBL" id="KAI9906171.1"/>
    </source>
</evidence>
<sequence>MREILESWSTQFAMLERFLKLNQSRMAWTIEDNDGGNIPEETVQKITGGRRWTDSTSCVADRSSVQEPEVDYYHIESL</sequence>
<accession>A0ACC0VL11</accession>
<name>A0ACC0VL11_9STRA</name>
<dbReference type="EMBL" id="CM047587">
    <property type="protein sequence ID" value="KAI9906171.1"/>
    <property type="molecule type" value="Genomic_DNA"/>
</dbReference>
<dbReference type="Proteomes" id="UP001163321">
    <property type="component" value="Chromosome 8"/>
</dbReference>
<proteinExistence type="predicted"/>